<sequence length="169" mass="18214">MKIETRGSSSLAPPGCLGPLFCLSPTLFVVAETTSLANKACAVLMPHPWRVSPPLISHDPHTACPDTYGVLHVRSQRNLESCCSGHIRIYALAVTPHASLAPGSCTPSLARCRNDLLDQMPQPRALSPFDSHRCYLGDTNLYSNKGVDTVLSAPAVEILKSYGLEFITL</sequence>
<comment type="caution">
    <text evidence="1">The sequence shown here is derived from an EMBL/GenBank/DDBJ whole genome shotgun (WGS) entry which is preliminary data.</text>
</comment>
<evidence type="ECO:0000313" key="2">
    <source>
        <dbReference type="Proteomes" id="UP001367508"/>
    </source>
</evidence>
<organism evidence="1 2">
    <name type="scientific">Canavalia gladiata</name>
    <name type="common">Sword bean</name>
    <name type="synonym">Dolichos gladiatus</name>
    <dbReference type="NCBI Taxonomy" id="3824"/>
    <lineage>
        <taxon>Eukaryota</taxon>
        <taxon>Viridiplantae</taxon>
        <taxon>Streptophyta</taxon>
        <taxon>Embryophyta</taxon>
        <taxon>Tracheophyta</taxon>
        <taxon>Spermatophyta</taxon>
        <taxon>Magnoliopsida</taxon>
        <taxon>eudicotyledons</taxon>
        <taxon>Gunneridae</taxon>
        <taxon>Pentapetalae</taxon>
        <taxon>rosids</taxon>
        <taxon>fabids</taxon>
        <taxon>Fabales</taxon>
        <taxon>Fabaceae</taxon>
        <taxon>Papilionoideae</taxon>
        <taxon>50 kb inversion clade</taxon>
        <taxon>NPAAA clade</taxon>
        <taxon>indigoferoid/millettioid clade</taxon>
        <taxon>Phaseoleae</taxon>
        <taxon>Canavalia</taxon>
    </lineage>
</organism>
<proteinExistence type="predicted"/>
<accession>A0AAN9KGQ0</accession>
<name>A0AAN9KGQ0_CANGL</name>
<evidence type="ECO:0000313" key="1">
    <source>
        <dbReference type="EMBL" id="KAK7315943.1"/>
    </source>
</evidence>
<gene>
    <name evidence="1" type="ORF">VNO77_34525</name>
</gene>
<reference evidence="1 2" key="1">
    <citation type="submission" date="2024-01" db="EMBL/GenBank/DDBJ databases">
        <title>The genomes of 5 underutilized Papilionoideae crops provide insights into root nodulation and disease resistanc.</title>
        <authorList>
            <person name="Jiang F."/>
        </authorList>
    </citation>
    <scope>NUCLEOTIDE SEQUENCE [LARGE SCALE GENOMIC DNA]</scope>
    <source>
        <strain evidence="1">LVBAO_FW01</strain>
        <tissue evidence="1">Leaves</tissue>
    </source>
</reference>
<dbReference type="AlphaFoldDB" id="A0AAN9KGQ0"/>
<protein>
    <submittedName>
        <fullName evidence="1">Uncharacterized protein</fullName>
    </submittedName>
</protein>
<keyword evidence="2" id="KW-1185">Reference proteome</keyword>
<dbReference type="EMBL" id="JAYMYQ010000008">
    <property type="protein sequence ID" value="KAK7315943.1"/>
    <property type="molecule type" value="Genomic_DNA"/>
</dbReference>
<dbReference type="Proteomes" id="UP001367508">
    <property type="component" value="Unassembled WGS sequence"/>
</dbReference>